<organism evidence="1 2">
    <name type="scientific">Aurantiacibacter xanthus</name>
    <dbReference type="NCBI Taxonomy" id="1784712"/>
    <lineage>
        <taxon>Bacteria</taxon>
        <taxon>Pseudomonadati</taxon>
        <taxon>Pseudomonadota</taxon>
        <taxon>Alphaproteobacteria</taxon>
        <taxon>Sphingomonadales</taxon>
        <taxon>Erythrobacteraceae</taxon>
        <taxon>Aurantiacibacter</taxon>
    </lineage>
</organism>
<reference evidence="1 2" key="1">
    <citation type="submission" date="2018-08" db="EMBL/GenBank/DDBJ databases">
        <title>Erythrobacter zhengii sp.nov., a bacterium isolated from deep-sea sediment.</title>
        <authorList>
            <person name="Fang C."/>
            <person name="Wu Y.-H."/>
            <person name="Sun C."/>
            <person name="Wang H."/>
            <person name="Cheng H."/>
            <person name="Meng F.-X."/>
            <person name="Wang C.-S."/>
            <person name="Xu X.-W."/>
        </authorList>
    </citation>
    <scope>NUCLEOTIDE SEQUENCE [LARGE SCALE GENOMIC DNA]</scope>
    <source>
        <strain evidence="1 2">CCTCC AB 2015396</strain>
    </source>
</reference>
<name>A0A3A1P1F2_9SPHN</name>
<dbReference type="EMBL" id="QXFM01000114">
    <property type="protein sequence ID" value="RIV82973.1"/>
    <property type="molecule type" value="Genomic_DNA"/>
</dbReference>
<gene>
    <name evidence="1" type="ORF">D2V17_14320</name>
</gene>
<proteinExistence type="predicted"/>
<dbReference type="AlphaFoldDB" id="A0A3A1P1F2"/>
<keyword evidence="2" id="KW-1185">Reference proteome</keyword>
<evidence type="ECO:0000313" key="1">
    <source>
        <dbReference type="EMBL" id="RIV82973.1"/>
    </source>
</evidence>
<accession>A0A3A1P1F2</accession>
<dbReference type="RefSeq" id="WP_119593484.1">
    <property type="nucleotide sequence ID" value="NZ_QXFM01000114.1"/>
</dbReference>
<dbReference type="Proteomes" id="UP000265366">
    <property type="component" value="Unassembled WGS sequence"/>
</dbReference>
<protein>
    <submittedName>
        <fullName evidence="1">Uncharacterized protein</fullName>
    </submittedName>
</protein>
<evidence type="ECO:0000313" key="2">
    <source>
        <dbReference type="Proteomes" id="UP000265366"/>
    </source>
</evidence>
<comment type="caution">
    <text evidence="1">The sequence shown here is derived from an EMBL/GenBank/DDBJ whole genome shotgun (WGS) entry which is preliminary data.</text>
</comment>
<sequence>MANEAAADVPAISDHGLLRFLERGGGLDVEALREDLRRSLTRAHRAARQLGVYEYVVKADGMLLLMRGGTLVTVLEEKSPYQSARVLDPERCTDQ</sequence>